<name>A0A4R3Z2Z3_9FIRM</name>
<evidence type="ECO:0000313" key="5">
    <source>
        <dbReference type="Proteomes" id="UP000295515"/>
    </source>
</evidence>
<feature type="domain" description="PAS" evidence="1">
    <location>
        <begin position="150"/>
        <end position="225"/>
    </location>
</feature>
<dbReference type="InterPro" id="IPR032710">
    <property type="entry name" value="NTF2-like_dom_sf"/>
</dbReference>
<dbReference type="Pfam" id="PF08447">
    <property type="entry name" value="PAS_3"/>
    <property type="match status" value="1"/>
</dbReference>
<evidence type="ECO:0000313" key="4">
    <source>
        <dbReference type="EMBL" id="TCV99449.1"/>
    </source>
</evidence>
<comment type="caution">
    <text evidence="4">The sequence shown here is derived from an EMBL/GenBank/DDBJ whole genome shotgun (WGS) entry which is preliminary data.</text>
</comment>
<proteinExistence type="predicted"/>
<accession>A0A4R3Z2Z3</accession>
<dbReference type="EMBL" id="SMCQ01000009">
    <property type="protein sequence ID" value="TCV99449.1"/>
    <property type="molecule type" value="Genomic_DNA"/>
</dbReference>
<reference evidence="4 5" key="1">
    <citation type="submission" date="2019-03" db="EMBL/GenBank/DDBJ databases">
        <title>Genomic Encyclopedia of Type Strains, Phase IV (KMG-IV): sequencing the most valuable type-strain genomes for metagenomic binning, comparative biology and taxonomic classification.</title>
        <authorList>
            <person name="Goeker M."/>
        </authorList>
    </citation>
    <scope>NUCLEOTIDE SEQUENCE [LARGE SCALE GENOMIC DNA]</scope>
    <source>
        <strain evidence="4 5">DSM 29487</strain>
    </source>
</reference>
<dbReference type="PANTHER" id="PTHR44757">
    <property type="entry name" value="DIGUANYLATE CYCLASE DGCP"/>
    <property type="match status" value="1"/>
</dbReference>
<dbReference type="CDD" id="cd01949">
    <property type="entry name" value="GGDEF"/>
    <property type="match status" value="1"/>
</dbReference>
<evidence type="ECO:0000259" key="2">
    <source>
        <dbReference type="PROSITE" id="PS50113"/>
    </source>
</evidence>
<organism evidence="4 5">
    <name type="scientific">Longibaculum muris</name>
    <dbReference type="NCBI Taxonomy" id="1796628"/>
    <lineage>
        <taxon>Bacteria</taxon>
        <taxon>Bacillati</taxon>
        <taxon>Bacillota</taxon>
        <taxon>Erysipelotrichia</taxon>
        <taxon>Erysipelotrichales</taxon>
        <taxon>Coprobacillaceae</taxon>
        <taxon>Longibaculum</taxon>
    </lineage>
</organism>
<sequence length="891" mass="104602">MIDKKILAFAQQFIKSYYQDRDIKTVLSLLHPDVRVSSIQCQKILRGKQEVQNMLGGLVEDIDYHFEIKQSYFDAIRKDDKHILLFYKVDVLLSYQNIQHPLSLYGSLLLVQEDEEYLLSEVYVSLYRSEKEFIHRIVQQIEDEKNLKNANTRLELLTNNVPGGIFKCLFNEELTILYMSDGFLSMVGYTKEEINDKFHNSFWEMIDPQDRIATRDEVNRQMKLGKTKQIEYRIVHKDGHSVWVLDKGQLIEGHEEEGPSFYCIMIDITNEKSAREELKLALERFKIIIDQTNDIVFEWDIVNNQLHYSQNLEKLMGKRIPKGHIKEFLTHQTNDIFHPEDIIKWKEILLKIKSGYTYMEEEFRLSNSHQHYQWWRLRLTIQLSPDKKPMKAIGIFIDIDQEKRRSQYLISQAQQDALTGIFNKITSQNTIKDYLAHQWQNELCAMMIIDIDNFKEVNDGLGHLFGDAVLSDIARRMKKIFHHRDIIGRIGGDEFIVFLINVRDIESIKNIARRMIDETHHLQVSHEHEVQISCSIGISIAPIDGRDFTCLFQKADQALYQAKSDGKNQCVIYDEKNISAYLMNSVPVRSVINETIDSDKNSHLLTGQLAEYVFRMLYQSENIQLAIASILEIVGLQFDVSRVYIFENSEDGRYCSNTYEWCNKNIEPQIDKLTNVSYERDLGNHYLDQFNEEGIFYCSDISFLPKKIRMILEKQGIKSLLQCAIMDNGYFKGYVGFDECRKNRYWTQNQIDALVFISEILSVFLLKSRAELSYQQESVGLRELLDNQNALIYVINPFDYKICFVNHKANQISPKFMIGRHCYEVFMKKDGICENCPLKKLNEEVKSIQQDIYNDVLNMWLDVNTTYVSWNGQKAVMLCCHDITQYKQREI</sequence>
<dbReference type="InterPro" id="IPR013655">
    <property type="entry name" value="PAS_fold_3"/>
</dbReference>
<dbReference type="InterPro" id="IPR029016">
    <property type="entry name" value="GAF-like_dom_sf"/>
</dbReference>
<dbReference type="SUPFAM" id="SSF55073">
    <property type="entry name" value="Nucleotide cyclase"/>
    <property type="match status" value="1"/>
</dbReference>
<dbReference type="Gene3D" id="3.30.450.40">
    <property type="match status" value="1"/>
</dbReference>
<dbReference type="SMART" id="SM00267">
    <property type="entry name" value="GGDEF"/>
    <property type="match status" value="1"/>
</dbReference>
<dbReference type="Pfam" id="PF00990">
    <property type="entry name" value="GGDEF"/>
    <property type="match status" value="1"/>
</dbReference>
<dbReference type="AlphaFoldDB" id="A0A4R3Z2Z3"/>
<feature type="domain" description="PAC" evidence="2">
    <location>
        <begin position="228"/>
        <end position="280"/>
    </location>
</feature>
<gene>
    <name evidence="4" type="ORF">EDD60_10931</name>
</gene>
<dbReference type="SMART" id="SM00091">
    <property type="entry name" value="PAS"/>
    <property type="match status" value="3"/>
</dbReference>
<dbReference type="SUPFAM" id="SSF55785">
    <property type="entry name" value="PYP-like sensor domain (PAS domain)"/>
    <property type="match status" value="3"/>
</dbReference>
<dbReference type="CDD" id="cd00130">
    <property type="entry name" value="PAS"/>
    <property type="match status" value="2"/>
</dbReference>
<dbReference type="SUPFAM" id="SSF55781">
    <property type="entry name" value="GAF domain-like"/>
    <property type="match status" value="1"/>
</dbReference>
<dbReference type="PROSITE" id="PS50113">
    <property type="entry name" value="PAC"/>
    <property type="match status" value="1"/>
</dbReference>
<evidence type="ECO:0000259" key="1">
    <source>
        <dbReference type="PROSITE" id="PS50112"/>
    </source>
</evidence>
<protein>
    <submittedName>
        <fullName evidence="4">PAS domain S-box-containing protein/diguanylate cyclase (GGDEF)-like protein</fullName>
    </submittedName>
</protein>
<dbReference type="Pfam" id="PF13426">
    <property type="entry name" value="PAS_9"/>
    <property type="match status" value="1"/>
</dbReference>
<dbReference type="NCBIfam" id="TIGR00254">
    <property type="entry name" value="GGDEF"/>
    <property type="match status" value="1"/>
</dbReference>
<dbReference type="FunFam" id="3.30.70.270:FF:000001">
    <property type="entry name" value="Diguanylate cyclase domain protein"/>
    <property type="match status" value="1"/>
</dbReference>
<evidence type="ECO:0000259" key="3">
    <source>
        <dbReference type="PROSITE" id="PS50887"/>
    </source>
</evidence>
<dbReference type="PROSITE" id="PS50887">
    <property type="entry name" value="GGDEF"/>
    <property type="match status" value="1"/>
</dbReference>
<dbReference type="PANTHER" id="PTHR44757:SF2">
    <property type="entry name" value="BIOFILM ARCHITECTURE MAINTENANCE PROTEIN MBAA"/>
    <property type="match status" value="1"/>
</dbReference>
<dbReference type="InterPro" id="IPR043128">
    <property type="entry name" value="Rev_trsase/Diguanyl_cyclase"/>
</dbReference>
<dbReference type="InterPro" id="IPR000014">
    <property type="entry name" value="PAS"/>
</dbReference>
<keyword evidence="5" id="KW-1185">Reference proteome</keyword>
<dbReference type="InterPro" id="IPR029787">
    <property type="entry name" value="Nucleotide_cyclase"/>
</dbReference>
<dbReference type="NCBIfam" id="TIGR00229">
    <property type="entry name" value="sensory_box"/>
    <property type="match status" value="1"/>
</dbReference>
<dbReference type="InterPro" id="IPR000700">
    <property type="entry name" value="PAS-assoc_C"/>
</dbReference>
<dbReference type="RefSeq" id="WP_066445932.1">
    <property type="nucleotide sequence ID" value="NZ_JANKBF010000005.1"/>
</dbReference>
<dbReference type="PROSITE" id="PS50112">
    <property type="entry name" value="PAS"/>
    <property type="match status" value="1"/>
</dbReference>
<dbReference type="Gene3D" id="3.30.450.20">
    <property type="entry name" value="PAS domain"/>
    <property type="match status" value="3"/>
</dbReference>
<dbReference type="SMART" id="SM00086">
    <property type="entry name" value="PAC"/>
    <property type="match status" value="2"/>
</dbReference>
<dbReference type="InterPro" id="IPR035965">
    <property type="entry name" value="PAS-like_dom_sf"/>
</dbReference>
<dbReference type="InterPro" id="IPR052155">
    <property type="entry name" value="Biofilm_reg_signaling"/>
</dbReference>
<dbReference type="Proteomes" id="UP000295515">
    <property type="component" value="Unassembled WGS sequence"/>
</dbReference>
<feature type="domain" description="GGDEF" evidence="3">
    <location>
        <begin position="442"/>
        <end position="575"/>
    </location>
</feature>
<dbReference type="SUPFAM" id="SSF54427">
    <property type="entry name" value="NTF2-like"/>
    <property type="match status" value="1"/>
</dbReference>
<dbReference type="Gene3D" id="3.30.70.270">
    <property type="match status" value="1"/>
</dbReference>
<dbReference type="Gene3D" id="3.10.450.50">
    <property type="match status" value="1"/>
</dbReference>
<dbReference type="GeneID" id="98915316"/>
<dbReference type="InterPro" id="IPR001610">
    <property type="entry name" value="PAC"/>
</dbReference>
<dbReference type="InterPro" id="IPR000160">
    <property type="entry name" value="GGDEF_dom"/>
</dbReference>